<evidence type="ECO:0000256" key="2">
    <source>
        <dbReference type="ARBA" id="ARBA00004370"/>
    </source>
</evidence>
<dbReference type="PANTHER" id="PTHR48182">
    <property type="entry name" value="PROTEIN SERAC1"/>
    <property type="match status" value="1"/>
</dbReference>
<dbReference type="InterPro" id="IPR036628">
    <property type="entry name" value="Clp_N_dom_sf"/>
</dbReference>
<evidence type="ECO:0000313" key="7">
    <source>
        <dbReference type="Proteomes" id="UP000652198"/>
    </source>
</evidence>
<evidence type="ECO:0000256" key="1">
    <source>
        <dbReference type="ARBA" id="ARBA00004240"/>
    </source>
</evidence>
<sequence length="418" mass="47210">MTPSLALPAKGTNNLWYTLNDSSSVIVFVHGILSDSLGCWLAKENGEQSTYWPQLVTEDARLQHPAVFLGGFYTAVDAGKYDISDCAKELLSGLTVPDRQLQRPPLEHKRIVFVCHSTGGIVVRYMLTRHAEKFKDKEIGLVLIASPSYGAKLADTIGGLASFYDNQLGVHLKWGNDVLRNLDDDFKELLDKKAIPQLVGIEACENHFIFHRKFLPDKHFVVERESAGRYFTVRMLKDTDHFSTVKPNGFDHPAHKLLVEFWLRHYGVPFTQDLKDLLESSKADMRTRNLPYFTPALLLVMLYEGGFASSVFNAVKPNSAKELRARFRQYLDNELPAAAPGAFQDFDWLNRDDVRRAQQLAAEEQTSSISERILLKAVLLSPESRAVAQVRQFFATDFDKLMDEIERRRNGASATPGM</sequence>
<organism evidence="6 7">
    <name type="scientific">Paraburkholderia solitsugae</name>
    <dbReference type="NCBI Taxonomy" id="2675748"/>
    <lineage>
        <taxon>Bacteria</taxon>
        <taxon>Pseudomonadati</taxon>
        <taxon>Pseudomonadota</taxon>
        <taxon>Betaproteobacteria</taxon>
        <taxon>Burkholderiales</taxon>
        <taxon>Burkholderiaceae</taxon>
        <taxon>Paraburkholderia</taxon>
    </lineage>
</organism>
<evidence type="ECO:0000259" key="5">
    <source>
        <dbReference type="Pfam" id="PF05057"/>
    </source>
</evidence>
<evidence type="ECO:0000313" key="6">
    <source>
        <dbReference type="EMBL" id="NPT47176.1"/>
    </source>
</evidence>
<keyword evidence="3" id="KW-0256">Endoplasmic reticulum</keyword>
<gene>
    <name evidence="6" type="ORF">GNZ12_38980</name>
</gene>
<feature type="domain" description="DUF676" evidence="5">
    <location>
        <begin position="23"/>
        <end position="134"/>
    </location>
</feature>
<comment type="caution">
    <text evidence="6">The sequence shown here is derived from an EMBL/GenBank/DDBJ whole genome shotgun (WGS) entry which is preliminary data.</text>
</comment>
<dbReference type="RefSeq" id="WP_172317680.1">
    <property type="nucleotide sequence ID" value="NZ_WOEY01000158.1"/>
</dbReference>
<dbReference type="Proteomes" id="UP000652198">
    <property type="component" value="Unassembled WGS sequence"/>
</dbReference>
<name>A0ABX2C443_9BURK</name>
<proteinExistence type="predicted"/>
<reference evidence="6 7" key="1">
    <citation type="submission" date="2019-11" db="EMBL/GenBank/DDBJ databases">
        <title>Metabolism of dissolved organic matter in forest soils.</title>
        <authorList>
            <person name="Cyle K.T."/>
            <person name="Wilhelm R.C."/>
            <person name="Martinez C.E."/>
        </authorList>
    </citation>
    <scope>NUCLEOTIDE SEQUENCE [LARGE SCALE GENOMIC DNA]</scope>
    <source>
        <strain evidence="6 7">1N</strain>
    </source>
</reference>
<dbReference type="Gene3D" id="3.40.50.1820">
    <property type="entry name" value="alpha/beta hydrolase"/>
    <property type="match status" value="1"/>
</dbReference>
<keyword evidence="7" id="KW-1185">Reference proteome</keyword>
<accession>A0ABX2C443</accession>
<dbReference type="InterPro" id="IPR007751">
    <property type="entry name" value="DUF676_lipase-like"/>
</dbReference>
<evidence type="ECO:0000256" key="4">
    <source>
        <dbReference type="ARBA" id="ARBA00023136"/>
    </source>
</evidence>
<protein>
    <recommendedName>
        <fullName evidence="5">DUF676 domain-containing protein</fullName>
    </recommendedName>
</protein>
<comment type="subcellular location">
    <subcellularLocation>
        <location evidence="1">Endoplasmic reticulum</location>
    </subcellularLocation>
    <subcellularLocation>
        <location evidence="2">Membrane</location>
    </subcellularLocation>
</comment>
<dbReference type="Pfam" id="PF05057">
    <property type="entry name" value="DUF676"/>
    <property type="match status" value="1"/>
</dbReference>
<evidence type="ECO:0000256" key="3">
    <source>
        <dbReference type="ARBA" id="ARBA00022824"/>
    </source>
</evidence>
<dbReference type="InterPro" id="IPR029058">
    <property type="entry name" value="AB_hydrolase_fold"/>
</dbReference>
<dbReference type="PANTHER" id="PTHR48182:SF2">
    <property type="entry name" value="PROTEIN SERAC1"/>
    <property type="match status" value="1"/>
</dbReference>
<dbReference type="EMBL" id="WOEY01000158">
    <property type="protein sequence ID" value="NPT47176.1"/>
    <property type="molecule type" value="Genomic_DNA"/>
</dbReference>
<dbReference type="InterPro" id="IPR052374">
    <property type="entry name" value="SERAC1"/>
</dbReference>
<dbReference type="SUPFAM" id="SSF53474">
    <property type="entry name" value="alpha/beta-Hydrolases"/>
    <property type="match status" value="1"/>
</dbReference>
<keyword evidence="4" id="KW-0472">Membrane</keyword>
<dbReference type="Gene3D" id="1.10.1780.10">
    <property type="entry name" value="Clp, N-terminal domain"/>
    <property type="match status" value="1"/>
</dbReference>